<comment type="catalytic activity">
    <reaction evidence="8">
        <text>a 2'-deoxycytidine in DNA + S-adenosyl-L-methionine = an N(4)-methyl-2'-deoxycytidine in DNA + S-adenosyl-L-homocysteine + H(+)</text>
        <dbReference type="Rhea" id="RHEA:16857"/>
        <dbReference type="Rhea" id="RHEA-COMP:11369"/>
        <dbReference type="Rhea" id="RHEA-COMP:13674"/>
        <dbReference type="ChEBI" id="CHEBI:15378"/>
        <dbReference type="ChEBI" id="CHEBI:57856"/>
        <dbReference type="ChEBI" id="CHEBI:59789"/>
        <dbReference type="ChEBI" id="CHEBI:85452"/>
        <dbReference type="ChEBI" id="CHEBI:137933"/>
        <dbReference type="EC" id="2.1.1.113"/>
    </reaction>
</comment>
<dbReference type="Proteomes" id="UP000826709">
    <property type="component" value="Chromosome"/>
</dbReference>
<dbReference type="GO" id="GO:0003677">
    <property type="term" value="F:DNA binding"/>
    <property type="evidence" value="ECO:0007669"/>
    <property type="project" value="UniProtKB-KW"/>
</dbReference>
<evidence type="ECO:0000256" key="8">
    <source>
        <dbReference type="ARBA" id="ARBA00049120"/>
    </source>
</evidence>
<dbReference type="RefSeq" id="WP_220682649.1">
    <property type="nucleotide sequence ID" value="NZ_CP037968.1"/>
</dbReference>
<keyword evidence="5" id="KW-0949">S-adenosyl-L-methionine</keyword>
<dbReference type="KEGG" id="mfk:E2N92_05280"/>
<keyword evidence="7" id="KW-0238">DNA-binding</keyword>
<dbReference type="InterPro" id="IPR017985">
    <property type="entry name" value="MeTrfase_CN4_CS"/>
</dbReference>
<dbReference type="AlphaFoldDB" id="A0A8G1A1D2"/>
<evidence type="ECO:0000256" key="5">
    <source>
        <dbReference type="ARBA" id="ARBA00022691"/>
    </source>
</evidence>
<proteinExistence type="inferred from homology"/>
<dbReference type="OrthoDB" id="38200at2157"/>
<evidence type="ECO:0000256" key="3">
    <source>
        <dbReference type="ARBA" id="ARBA00022603"/>
    </source>
</evidence>
<keyword evidence="6" id="KW-0680">Restriction system</keyword>
<evidence type="ECO:0000256" key="2">
    <source>
        <dbReference type="ARBA" id="ARBA00012185"/>
    </source>
</evidence>
<protein>
    <recommendedName>
        <fullName evidence="2">site-specific DNA-methyltransferase (cytosine-N(4)-specific)</fullName>
        <ecNumber evidence="2">2.1.1.113</ecNumber>
    </recommendedName>
</protein>
<evidence type="ECO:0000256" key="7">
    <source>
        <dbReference type="ARBA" id="ARBA00023125"/>
    </source>
</evidence>
<keyword evidence="11" id="KW-1185">Reference proteome</keyword>
<dbReference type="EC" id="2.1.1.113" evidence="2"/>
<evidence type="ECO:0000259" key="9">
    <source>
        <dbReference type="Pfam" id="PF01555"/>
    </source>
</evidence>
<dbReference type="Pfam" id="PF01555">
    <property type="entry name" value="N6_N4_Mtase"/>
    <property type="match status" value="1"/>
</dbReference>
<gene>
    <name evidence="10" type="ORF">E2N92_05280</name>
</gene>
<name>A0A8G1A1D2_9EURY</name>
<dbReference type="GO" id="GO:0032259">
    <property type="term" value="P:methylation"/>
    <property type="evidence" value="ECO:0007669"/>
    <property type="project" value="UniProtKB-KW"/>
</dbReference>
<sequence>MRPTSLDDYLEEFIAADGTPTCRDEATCGGVTVPRYTNEFWTARQRQASSIHEVSYRACFKPQLPRFFVELLTDPGDRVYDPFSGRGTTAVEAALLGRRVVANDANPLSGILARPRLSPPDLDEVRARLEEIPRGTGLCAGTDLSMFYHPETEGELVALRAYLIGRGDEEDDIDRWIRMVATTRLTGHSKGFFSVYTLPPNQAVSPESQRRINKKRGQVPEYRDTHALILRKSRRLLGRMSEDDRAALRRAGEDALFFTGDAASTPRIPSESVALTVTSPPFLDIVQYARDNWLRCWFNGLDAAAIGEGITMARTVEEWTETMGRVFAELFRVTRPGGRVAFEVGEVRNGSVSLDEHVVPLGVTAGFLPEGVMVNTQVFTKTSNIWGIRNNRGGTNTNRIVLFRKPGHC</sequence>
<evidence type="ECO:0000256" key="4">
    <source>
        <dbReference type="ARBA" id="ARBA00022679"/>
    </source>
</evidence>
<feature type="domain" description="DNA methylase N-4/N-6" evidence="9">
    <location>
        <begin position="37"/>
        <end position="105"/>
    </location>
</feature>
<reference evidence="10" key="2">
    <citation type="submission" date="2019-03" db="EMBL/GenBank/DDBJ databases">
        <authorList>
            <person name="Chen S.-C."/>
            <person name="Wu S.-Y."/>
            <person name="Lai M.-C."/>
        </authorList>
    </citation>
    <scope>NUCLEOTIDE SEQUENCE</scope>
    <source>
        <strain evidence="10">ML15</strain>
    </source>
</reference>
<dbReference type="GO" id="GO:0009307">
    <property type="term" value="P:DNA restriction-modification system"/>
    <property type="evidence" value="ECO:0007669"/>
    <property type="project" value="UniProtKB-KW"/>
</dbReference>
<keyword evidence="3" id="KW-0489">Methyltransferase</keyword>
<dbReference type="PROSITE" id="PS00093">
    <property type="entry name" value="N4_MTASE"/>
    <property type="match status" value="1"/>
</dbReference>
<keyword evidence="4" id="KW-0808">Transferase</keyword>
<organism evidence="10 11">
    <name type="scientific">Methanofollis formosanus</name>
    <dbReference type="NCBI Taxonomy" id="299308"/>
    <lineage>
        <taxon>Archaea</taxon>
        <taxon>Methanobacteriati</taxon>
        <taxon>Methanobacteriota</taxon>
        <taxon>Stenosarchaea group</taxon>
        <taxon>Methanomicrobia</taxon>
        <taxon>Methanomicrobiales</taxon>
        <taxon>Methanomicrobiaceae</taxon>
        <taxon>Methanofollis</taxon>
    </lineage>
</organism>
<dbReference type="GO" id="GO:0008170">
    <property type="term" value="F:N-methyltransferase activity"/>
    <property type="evidence" value="ECO:0007669"/>
    <property type="project" value="InterPro"/>
</dbReference>
<evidence type="ECO:0000313" key="10">
    <source>
        <dbReference type="EMBL" id="QYZ78878.1"/>
    </source>
</evidence>
<comment type="similarity">
    <text evidence="1">Belongs to the N(4)/N(6)-methyltransferase family. N(4) subfamily.</text>
</comment>
<dbReference type="REBASE" id="509907">
    <property type="entry name" value="M.MfoML15ORF5280P"/>
</dbReference>
<dbReference type="EMBL" id="CP037968">
    <property type="protein sequence ID" value="QYZ78878.1"/>
    <property type="molecule type" value="Genomic_DNA"/>
</dbReference>
<evidence type="ECO:0000256" key="6">
    <source>
        <dbReference type="ARBA" id="ARBA00022747"/>
    </source>
</evidence>
<dbReference type="SUPFAM" id="SSF53335">
    <property type="entry name" value="S-adenosyl-L-methionine-dependent methyltransferases"/>
    <property type="match status" value="2"/>
</dbReference>
<dbReference type="InterPro" id="IPR029063">
    <property type="entry name" value="SAM-dependent_MTases_sf"/>
</dbReference>
<evidence type="ECO:0000313" key="11">
    <source>
        <dbReference type="Proteomes" id="UP000826709"/>
    </source>
</evidence>
<dbReference type="GO" id="GO:0015667">
    <property type="term" value="F:site-specific DNA-methyltransferase (cytosine-N4-specific) activity"/>
    <property type="evidence" value="ECO:0007669"/>
    <property type="project" value="UniProtKB-EC"/>
</dbReference>
<accession>A0A8G1A1D2</accession>
<reference evidence="10" key="1">
    <citation type="journal article" date="2005" name="Int. J. Syst. Evol. Microbiol.">
        <title>Methanofollis formosanus sp. nov., isolated from a fish pond.</title>
        <authorList>
            <person name="Wu S.Y."/>
            <person name="Chen S.C."/>
            <person name="Lai M.C."/>
        </authorList>
    </citation>
    <scope>NUCLEOTIDE SEQUENCE</scope>
    <source>
        <strain evidence="10">ML15</strain>
    </source>
</reference>
<dbReference type="Gene3D" id="3.40.50.150">
    <property type="entry name" value="Vaccinia Virus protein VP39"/>
    <property type="match status" value="2"/>
</dbReference>
<evidence type="ECO:0000256" key="1">
    <source>
        <dbReference type="ARBA" id="ARBA00010203"/>
    </source>
</evidence>
<dbReference type="InterPro" id="IPR002941">
    <property type="entry name" value="DNA_methylase_N4/N6"/>
</dbReference>